<comment type="caution">
    <text evidence="2">The sequence shown here is derived from an EMBL/GenBank/DDBJ whole genome shotgun (WGS) entry which is preliminary data.</text>
</comment>
<name>A0A4Y2SRU0_ARAVE</name>
<feature type="region of interest" description="Disordered" evidence="1">
    <location>
        <begin position="80"/>
        <end position="111"/>
    </location>
</feature>
<feature type="compositionally biased region" description="Polar residues" evidence="1">
    <location>
        <begin position="80"/>
        <end position="91"/>
    </location>
</feature>
<dbReference type="EMBL" id="BGPR01023304">
    <property type="protein sequence ID" value="GBN90393.1"/>
    <property type="molecule type" value="Genomic_DNA"/>
</dbReference>
<dbReference type="Proteomes" id="UP000499080">
    <property type="component" value="Unassembled WGS sequence"/>
</dbReference>
<reference evidence="2 3" key="1">
    <citation type="journal article" date="2019" name="Sci. Rep.">
        <title>Orb-weaving spider Araneus ventricosus genome elucidates the spidroin gene catalogue.</title>
        <authorList>
            <person name="Kono N."/>
            <person name="Nakamura H."/>
            <person name="Ohtoshi R."/>
            <person name="Moran D.A.P."/>
            <person name="Shinohara A."/>
            <person name="Yoshida Y."/>
            <person name="Fujiwara M."/>
            <person name="Mori M."/>
            <person name="Tomita M."/>
            <person name="Arakawa K."/>
        </authorList>
    </citation>
    <scope>NUCLEOTIDE SEQUENCE [LARGE SCALE GENOMIC DNA]</scope>
</reference>
<sequence>MEKEQTHREPLIIACQCSEALWNKSWITNLALLIRRTFAGSDGHLRIVLVVANPVSFSANSNGLSVHIGKCSTVVRRSLQTSKEPAGTNLQIKEYSKELSKTPPKLAIHKR</sequence>
<organism evidence="2 3">
    <name type="scientific">Araneus ventricosus</name>
    <name type="common">Orbweaver spider</name>
    <name type="synonym">Epeira ventricosa</name>
    <dbReference type="NCBI Taxonomy" id="182803"/>
    <lineage>
        <taxon>Eukaryota</taxon>
        <taxon>Metazoa</taxon>
        <taxon>Ecdysozoa</taxon>
        <taxon>Arthropoda</taxon>
        <taxon>Chelicerata</taxon>
        <taxon>Arachnida</taxon>
        <taxon>Araneae</taxon>
        <taxon>Araneomorphae</taxon>
        <taxon>Entelegynae</taxon>
        <taxon>Araneoidea</taxon>
        <taxon>Araneidae</taxon>
        <taxon>Araneus</taxon>
    </lineage>
</organism>
<evidence type="ECO:0000313" key="2">
    <source>
        <dbReference type="EMBL" id="GBN90393.1"/>
    </source>
</evidence>
<proteinExistence type="predicted"/>
<protein>
    <submittedName>
        <fullName evidence="2">Uncharacterized protein</fullName>
    </submittedName>
</protein>
<evidence type="ECO:0000256" key="1">
    <source>
        <dbReference type="SAM" id="MobiDB-lite"/>
    </source>
</evidence>
<dbReference type="AlphaFoldDB" id="A0A4Y2SRU0"/>
<evidence type="ECO:0000313" key="3">
    <source>
        <dbReference type="Proteomes" id="UP000499080"/>
    </source>
</evidence>
<accession>A0A4Y2SRU0</accession>
<keyword evidence="3" id="KW-1185">Reference proteome</keyword>
<gene>
    <name evidence="2" type="ORF">AVEN_7025_1</name>
</gene>